<evidence type="ECO:0000256" key="4">
    <source>
        <dbReference type="ARBA" id="ARBA00022801"/>
    </source>
</evidence>
<evidence type="ECO:0000313" key="9">
    <source>
        <dbReference type="Proteomes" id="UP000185999"/>
    </source>
</evidence>
<feature type="region of interest" description="Disordered" evidence="6">
    <location>
        <begin position="1"/>
        <end position="25"/>
    </location>
</feature>
<evidence type="ECO:0000256" key="2">
    <source>
        <dbReference type="ARBA" id="ARBA00005947"/>
    </source>
</evidence>
<feature type="domain" description="Histone deacetylase" evidence="7">
    <location>
        <begin position="28"/>
        <end position="339"/>
    </location>
</feature>
<reference evidence="9" key="1">
    <citation type="submission" date="2017-01" db="EMBL/GenBank/DDBJ databases">
        <authorList>
            <person name="Varghese N."/>
            <person name="Submissions S."/>
        </authorList>
    </citation>
    <scope>NUCLEOTIDE SEQUENCE [LARGE SCALE GENOMIC DNA]</scope>
    <source>
        <strain evidence="9">DSM 22306</strain>
    </source>
</reference>
<evidence type="ECO:0000256" key="5">
    <source>
        <dbReference type="ARBA" id="ARBA00022833"/>
    </source>
</evidence>
<evidence type="ECO:0000256" key="1">
    <source>
        <dbReference type="ARBA" id="ARBA00001947"/>
    </source>
</evidence>
<dbReference type="CDD" id="cd10001">
    <property type="entry name" value="HDAC_classII_APAH"/>
    <property type="match status" value="1"/>
</dbReference>
<proteinExistence type="inferred from homology"/>
<dbReference type="InterPro" id="IPR023801">
    <property type="entry name" value="His_deacetylse_dom"/>
</dbReference>
<dbReference type="InterPro" id="IPR000286">
    <property type="entry name" value="HDACs"/>
</dbReference>
<dbReference type="GO" id="GO:0004407">
    <property type="term" value="F:histone deacetylase activity"/>
    <property type="evidence" value="ECO:0007669"/>
    <property type="project" value="TreeGrafter"/>
</dbReference>
<dbReference type="PRINTS" id="PR01270">
    <property type="entry name" value="HDASUPER"/>
</dbReference>
<gene>
    <name evidence="8" type="ORF">SAMN05421760_11171</name>
</gene>
<keyword evidence="3" id="KW-0479">Metal-binding</keyword>
<accession>A0A1N7NVH4</accession>
<comment type="similarity">
    <text evidence="2">Belongs to the histone deacetylase family.</text>
</comment>
<dbReference type="Gene3D" id="3.40.800.20">
    <property type="entry name" value="Histone deacetylase domain"/>
    <property type="match status" value="1"/>
</dbReference>
<organism evidence="8 9">
    <name type="scientific">Neptunomonas antarctica</name>
    <dbReference type="NCBI Taxonomy" id="619304"/>
    <lineage>
        <taxon>Bacteria</taxon>
        <taxon>Pseudomonadati</taxon>
        <taxon>Pseudomonadota</taxon>
        <taxon>Gammaproteobacteria</taxon>
        <taxon>Oceanospirillales</taxon>
        <taxon>Oceanospirillaceae</taxon>
        <taxon>Neptunomonas</taxon>
    </lineage>
</organism>
<keyword evidence="4" id="KW-0378">Hydrolase</keyword>
<dbReference type="GO" id="GO:0046872">
    <property type="term" value="F:metal ion binding"/>
    <property type="evidence" value="ECO:0007669"/>
    <property type="project" value="UniProtKB-KW"/>
</dbReference>
<keyword evidence="5" id="KW-0862">Zinc</keyword>
<dbReference type="Pfam" id="PF00850">
    <property type="entry name" value="Hist_deacetyl"/>
    <property type="match status" value="1"/>
</dbReference>
<dbReference type="OrthoDB" id="9808367at2"/>
<dbReference type="AlphaFoldDB" id="A0A1N7NVH4"/>
<dbReference type="SUPFAM" id="SSF52768">
    <property type="entry name" value="Arginase/deacetylase"/>
    <property type="match status" value="1"/>
</dbReference>
<name>A0A1N7NVH4_9GAMM</name>
<dbReference type="STRING" id="619304.SAMN05421760_11171"/>
<dbReference type="InterPro" id="IPR037138">
    <property type="entry name" value="His_deacetylse_dom_sf"/>
</dbReference>
<protein>
    <submittedName>
        <fullName evidence="8">Acetoin utilization deacetylase AcuC</fullName>
    </submittedName>
</protein>
<dbReference type="PANTHER" id="PTHR10625">
    <property type="entry name" value="HISTONE DEACETYLASE HDAC1-RELATED"/>
    <property type="match status" value="1"/>
</dbReference>
<dbReference type="InterPro" id="IPR023696">
    <property type="entry name" value="Ureohydrolase_dom_sf"/>
</dbReference>
<evidence type="ECO:0000256" key="6">
    <source>
        <dbReference type="SAM" id="MobiDB-lite"/>
    </source>
</evidence>
<evidence type="ECO:0000259" key="7">
    <source>
        <dbReference type="Pfam" id="PF00850"/>
    </source>
</evidence>
<keyword evidence="9" id="KW-1185">Reference proteome</keyword>
<evidence type="ECO:0000256" key="3">
    <source>
        <dbReference type="ARBA" id="ARBA00022723"/>
    </source>
</evidence>
<dbReference type="EMBL" id="FTOE01000011">
    <property type="protein sequence ID" value="SIT02363.1"/>
    <property type="molecule type" value="Genomic_DNA"/>
</dbReference>
<sequence length="343" mass="38534">MKIYSHEKQKLHKPKSYFSRGQMRQPQEMPERLTELLKAPETMGLKVTTAKEIGIEPILAVHDFDYVEFLKHGYEEWMALDEEMGEEIQTTIYVPNNNSGLGILAKAAMYQADGSAPIGKHSWTSIYWSAQTALNAADSLLDDEAEQNDIQICLTRPAGHHARKNAAGGFCYLNNAAIIAEHLRQKFKKIAIIDTDMHHGQGIQEIFYDRKDVLYTSVHGSPINFYPVVAGHEHEKGHGEGYGYNINFPMPHGTDEVGFFNYVDKSISNVKLFNPDVIIHVLGFDVYKDDPQAKCNVSTQGFKTLAQKLKALNKPMIVLVEGGYCIEKLDENLQAFLSGLISE</sequence>
<dbReference type="Proteomes" id="UP000185999">
    <property type="component" value="Unassembled WGS sequence"/>
</dbReference>
<comment type="cofactor">
    <cofactor evidence="1">
        <name>Zn(2+)</name>
        <dbReference type="ChEBI" id="CHEBI:29105"/>
    </cofactor>
</comment>
<dbReference type="PANTHER" id="PTHR10625:SF17">
    <property type="entry name" value="HISTONE DEACETYLASE 8"/>
    <property type="match status" value="1"/>
</dbReference>
<dbReference type="GO" id="GO:0016787">
    <property type="term" value="F:hydrolase activity"/>
    <property type="evidence" value="ECO:0007669"/>
    <property type="project" value="UniProtKB-KW"/>
</dbReference>
<dbReference type="RefSeq" id="WP_054343547.1">
    <property type="nucleotide sequence ID" value="NZ_FTOE01000011.1"/>
</dbReference>
<evidence type="ECO:0000313" key="8">
    <source>
        <dbReference type="EMBL" id="SIT02363.1"/>
    </source>
</evidence>
<dbReference type="GO" id="GO:0040029">
    <property type="term" value="P:epigenetic regulation of gene expression"/>
    <property type="evidence" value="ECO:0007669"/>
    <property type="project" value="TreeGrafter"/>
</dbReference>